<dbReference type="SUPFAM" id="SSF55729">
    <property type="entry name" value="Acyl-CoA N-acyltransferases (Nat)"/>
    <property type="match status" value="1"/>
</dbReference>
<gene>
    <name evidence="1" type="ORF">DI551_06475</name>
</gene>
<protein>
    <submittedName>
        <fullName evidence="1">Uncharacterized protein</fullName>
    </submittedName>
</protein>
<dbReference type="InterPro" id="IPR016181">
    <property type="entry name" value="Acyl_CoA_acyltransferase"/>
</dbReference>
<evidence type="ECO:0000313" key="1">
    <source>
        <dbReference type="EMBL" id="PZQ45780.1"/>
    </source>
</evidence>
<evidence type="ECO:0000313" key="2">
    <source>
        <dbReference type="Proteomes" id="UP000249417"/>
    </source>
</evidence>
<dbReference type="AlphaFoldDB" id="A0A2W5Q366"/>
<reference evidence="1 2" key="1">
    <citation type="submission" date="2017-08" db="EMBL/GenBank/DDBJ databases">
        <title>Infants hospitalized years apart are colonized by the same room-sourced microbial strains.</title>
        <authorList>
            <person name="Brooks B."/>
            <person name="Olm M.R."/>
            <person name="Firek B.A."/>
            <person name="Baker R."/>
            <person name="Thomas B.C."/>
            <person name="Morowitz M.J."/>
            <person name="Banfield J.F."/>
        </authorList>
    </citation>
    <scope>NUCLEOTIDE SEQUENCE [LARGE SCALE GENOMIC DNA]</scope>
    <source>
        <strain evidence="1">S2_005_002_R2_29</strain>
    </source>
</reference>
<proteinExistence type="predicted"/>
<dbReference type="EMBL" id="QFQB01000039">
    <property type="protein sequence ID" value="PZQ45780.1"/>
    <property type="molecule type" value="Genomic_DNA"/>
</dbReference>
<accession>A0A2W5Q366</accession>
<dbReference type="Proteomes" id="UP000249417">
    <property type="component" value="Unassembled WGS sequence"/>
</dbReference>
<dbReference type="CDD" id="cd04301">
    <property type="entry name" value="NAT_SF"/>
    <property type="match status" value="1"/>
</dbReference>
<comment type="caution">
    <text evidence="1">The sequence shown here is derived from an EMBL/GenBank/DDBJ whole genome shotgun (WGS) entry which is preliminary data.</text>
</comment>
<sequence>MTVYRSTLSPRERSIDRASFEDAPHLSFNHYSAGDSIDSNTIDLWERSIPYTPLQMYEVFTAGYDQENVEVNLNIFPSGMLQFKIEHEEDGRKIFTSALSIYTTLCRSIHGSKVVVDPDHQGQGIGRTSMRNWIETAAAFWFEAFSFEAAMDDGGLVWAKMGAHLDRDEERQPHYVSEEEALFHVLNARLEAARPFIGRENYEIAREYCRIQEPDALVQLAAMGDVVVPREAAVEAEQAVMRYYLYALGGAKDVIRAAKQEISHLASIFNPKGQGSYEYVSLSAFLQKKIMWSGVVGFSNTKQMEDVGEYLYGWNTLEPSAP</sequence>
<name>A0A2W5Q366_9BACT</name>
<organism evidence="1 2">
    <name type="scientific">Micavibrio aeruginosavorus</name>
    <dbReference type="NCBI Taxonomy" id="349221"/>
    <lineage>
        <taxon>Bacteria</taxon>
        <taxon>Pseudomonadati</taxon>
        <taxon>Bdellovibrionota</taxon>
        <taxon>Bdellovibrionia</taxon>
        <taxon>Bdellovibrionales</taxon>
        <taxon>Pseudobdellovibrionaceae</taxon>
        <taxon>Micavibrio</taxon>
    </lineage>
</organism>